<sequence length="314" mass="34399">MRVFLCVCFAAAIVFTTDGQTDPDFESLCGGVLDFDLCKEKWNCNLNISRCFCKDETPFCRCNNFADEFYLGEDCSQKWTTLTFALVASLPGITLAFVVGLIVHIIHTCSGSGKSDGHVSKQQSSPPAEENLFPGMVFASDVAARPNGSTGPRPPQVGIPMQNTRPYSIPESPRPSTNRPPMGDPRQPYNPSASNRLSTDRPPMGGPRPSPDRPPMGGPRPTNSEFDRPALGGPPQPYSYTARPGQVLSNPYAKSRNPYEEDSPSPDSYRKYNPPASPQGFDDRRMGHSSAPSYSDSDYGNRGAFPRVQVNRMY</sequence>
<protein>
    <recommendedName>
        <fullName evidence="6">EGF-like domain-containing protein</fullName>
    </recommendedName>
</protein>
<evidence type="ECO:0000313" key="5">
    <source>
        <dbReference type="Proteomes" id="UP000752171"/>
    </source>
</evidence>
<keyword evidence="3" id="KW-0732">Signal</keyword>
<evidence type="ECO:0008006" key="6">
    <source>
        <dbReference type="Google" id="ProtNLM"/>
    </source>
</evidence>
<dbReference type="OrthoDB" id="9632766at2759"/>
<evidence type="ECO:0000256" key="1">
    <source>
        <dbReference type="SAM" id="MobiDB-lite"/>
    </source>
</evidence>
<accession>A0A8T2MCZ0</accession>
<feature type="region of interest" description="Disordered" evidence="1">
    <location>
        <begin position="111"/>
        <end position="314"/>
    </location>
</feature>
<evidence type="ECO:0000256" key="2">
    <source>
        <dbReference type="SAM" id="Phobius"/>
    </source>
</evidence>
<feature type="compositionally biased region" description="Pro residues" evidence="1">
    <location>
        <begin position="204"/>
        <end position="218"/>
    </location>
</feature>
<feature type="signal peptide" evidence="3">
    <location>
        <begin position="1"/>
        <end position="19"/>
    </location>
</feature>
<dbReference type="Proteomes" id="UP000752171">
    <property type="component" value="Unassembled WGS sequence"/>
</dbReference>
<dbReference type="AlphaFoldDB" id="A0A8T2MCZ0"/>
<feature type="transmembrane region" description="Helical" evidence="2">
    <location>
        <begin position="82"/>
        <end position="106"/>
    </location>
</feature>
<keyword evidence="2" id="KW-1133">Transmembrane helix</keyword>
<keyword evidence="2" id="KW-0812">Transmembrane</keyword>
<feature type="chain" id="PRO_5035755752" description="EGF-like domain-containing protein" evidence="3">
    <location>
        <begin position="20"/>
        <end position="314"/>
    </location>
</feature>
<keyword evidence="2" id="KW-0472">Membrane</keyword>
<proteinExistence type="predicted"/>
<comment type="caution">
    <text evidence="4">The sequence shown here is derived from an EMBL/GenBank/DDBJ whole genome shotgun (WGS) entry which is preliminary data.</text>
</comment>
<evidence type="ECO:0000256" key="3">
    <source>
        <dbReference type="SAM" id="SignalP"/>
    </source>
</evidence>
<name>A0A8T2MCZ0_ASTMX</name>
<evidence type="ECO:0000313" key="4">
    <source>
        <dbReference type="EMBL" id="KAG9282238.1"/>
    </source>
</evidence>
<organism evidence="4 5">
    <name type="scientific">Astyanax mexicanus</name>
    <name type="common">Blind cave fish</name>
    <name type="synonym">Astyanax fasciatus mexicanus</name>
    <dbReference type="NCBI Taxonomy" id="7994"/>
    <lineage>
        <taxon>Eukaryota</taxon>
        <taxon>Metazoa</taxon>
        <taxon>Chordata</taxon>
        <taxon>Craniata</taxon>
        <taxon>Vertebrata</taxon>
        <taxon>Euteleostomi</taxon>
        <taxon>Actinopterygii</taxon>
        <taxon>Neopterygii</taxon>
        <taxon>Teleostei</taxon>
        <taxon>Ostariophysi</taxon>
        <taxon>Characiformes</taxon>
        <taxon>Characoidei</taxon>
        <taxon>Acestrorhamphidae</taxon>
        <taxon>Acestrorhamphinae</taxon>
        <taxon>Astyanax</taxon>
    </lineage>
</organism>
<gene>
    <name evidence="4" type="ORF">AMEX_G867</name>
</gene>
<dbReference type="EMBL" id="JAICCE010000001">
    <property type="protein sequence ID" value="KAG9282238.1"/>
    <property type="molecule type" value="Genomic_DNA"/>
</dbReference>
<reference evidence="4 5" key="1">
    <citation type="submission" date="2021-07" db="EMBL/GenBank/DDBJ databases">
        <authorList>
            <person name="Imarazene B."/>
            <person name="Zahm M."/>
            <person name="Klopp C."/>
            <person name="Cabau C."/>
            <person name="Beille S."/>
            <person name="Jouanno E."/>
            <person name="Castinel A."/>
            <person name="Lluch J."/>
            <person name="Gil L."/>
            <person name="Kuchtly C."/>
            <person name="Lopez Roques C."/>
            <person name="Donnadieu C."/>
            <person name="Parrinello H."/>
            <person name="Journot L."/>
            <person name="Du K."/>
            <person name="Schartl M."/>
            <person name="Retaux S."/>
            <person name="Guiguen Y."/>
        </authorList>
    </citation>
    <scope>NUCLEOTIDE SEQUENCE [LARGE SCALE GENOMIC DNA]</scope>
    <source>
        <strain evidence="4">Pach_M1</strain>
        <tissue evidence="4">Testis</tissue>
    </source>
</reference>